<dbReference type="KEGG" id="drc:G0Q07_08150"/>
<evidence type="ECO:0000256" key="1">
    <source>
        <dbReference type="ARBA" id="ARBA00022729"/>
    </source>
</evidence>
<accession>A0A6C0RC62</accession>
<dbReference type="Pfam" id="PF13517">
    <property type="entry name" value="FG-GAP_3"/>
    <property type="match status" value="2"/>
</dbReference>
<name>A0A6C0RC62_9BACT</name>
<dbReference type="Gene3D" id="2.130.10.130">
    <property type="entry name" value="Integrin alpha, N-terminal"/>
    <property type="match status" value="2"/>
</dbReference>
<dbReference type="AlphaFoldDB" id="A0A6C0RC62"/>
<dbReference type="InterPro" id="IPR013517">
    <property type="entry name" value="FG-GAP"/>
</dbReference>
<dbReference type="SUPFAM" id="SSF69318">
    <property type="entry name" value="Integrin alpha N-terminal domain"/>
    <property type="match status" value="1"/>
</dbReference>
<proteinExistence type="predicted"/>
<feature type="domain" description="ASPIC/UnbV" evidence="2">
    <location>
        <begin position="490"/>
        <end position="556"/>
    </location>
</feature>
<dbReference type="PANTHER" id="PTHR16026">
    <property type="entry name" value="CARTILAGE ACIDIC PROTEIN 1"/>
    <property type="match status" value="1"/>
</dbReference>
<organism evidence="3 4">
    <name type="scientific">Draconibacterium halophilum</name>
    <dbReference type="NCBI Taxonomy" id="2706887"/>
    <lineage>
        <taxon>Bacteria</taxon>
        <taxon>Pseudomonadati</taxon>
        <taxon>Bacteroidota</taxon>
        <taxon>Bacteroidia</taxon>
        <taxon>Marinilabiliales</taxon>
        <taxon>Prolixibacteraceae</taxon>
        <taxon>Draconibacterium</taxon>
    </lineage>
</organism>
<dbReference type="EMBL" id="CP048409">
    <property type="protein sequence ID" value="QIA07699.1"/>
    <property type="molecule type" value="Genomic_DNA"/>
</dbReference>
<keyword evidence="4" id="KW-1185">Reference proteome</keyword>
<reference evidence="3 4" key="1">
    <citation type="submission" date="2020-02" db="EMBL/GenBank/DDBJ databases">
        <title>Genome sequencing for Draconibacterium sp. strain M1.</title>
        <authorList>
            <person name="Park S.-J."/>
        </authorList>
    </citation>
    <scope>NUCLEOTIDE SEQUENCE [LARGE SCALE GENOMIC DNA]</scope>
    <source>
        <strain evidence="3 4">M1</strain>
    </source>
</reference>
<dbReference type="RefSeq" id="WP_163345620.1">
    <property type="nucleotide sequence ID" value="NZ_CP048409.1"/>
</dbReference>
<keyword evidence="1" id="KW-0732">Signal</keyword>
<evidence type="ECO:0000313" key="4">
    <source>
        <dbReference type="Proteomes" id="UP000474630"/>
    </source>
</evidence>
<dbReference type="InterPro" id="IPR011519">
    <property type="entry name" value="UnbV_ASPIC"/>
</dbReference>
<dbReference type="Pfam" id="PF07593">
    <property type="entry name" value="UnbV_ASPIC"/>
    <property type="match status" value="1"/>
</dbReference>
<dbReference type="Proteomes" id="UP000474630">
    <property type="component" value="Chromosome"/>
</dbReference>
<dbReference type="InterPro" id="IPR028994">
    <property type="entry name" value="Integrin_alpha_N"/>
</dbReference>
<protein>
    <submittedName>
        <fullName evidence="3">CRTAC1 family protein</fullName>
    </submittedName>
</protein>
<dbReference type="PROSITE" id="PS51257">
    <property type="entry name" value="PROKAR_LIPOPROTEIN"/>
    <property type="match status" value="1"/>
</dbReference>
<evidence type="ECO:0000259" key="2">
    <source>
        <dbReference type="Pfam" id="PF07593"/>
    </source>
</evidence>
<sequence length="562" mass="61486">MTYLKINRSFVSNKLLTLSVSILLFVTACQSNKNTESKQLLTPPSANDAFYQEIADEIGLDFVHSIGDDELSNIVESSGVGAAFIDFDQDGFIDIYACNGTWRENLSSGDKPKNPSHNHLYKNMGNGTFRDVTEQAKVGGPWYGMGITVGDYDNDGFPDIFLSNFGENVLLHNNGDGTFTDESESAGVKGGGKFSVGASWLDFDNDGFLDLYVGNYLFFDPEYDYYYAPDGFPGPLAYDSQPDILYRNNGDGTFEDVTQAMGIEDLDGRAMGVGIADYNADGFVDIYVANDHTVNYLWQNNQGKGFTDVGTMSGTGFSQSGEATVSMSVDFADFNGDGLLDIFISDDTYCSLYKNLGGNVFSDISYSAGISVASGQFVGWSSSFLDFDNDGDVDIFKSNGELKHLYGHEDQLFENIGNDKFEDISVDLSSYFQEENVGRGACTGDYDNDGDLDIFIMNIDGACKFIRNNKGNQNNWIEFSLQGTKSNRDGIGALVSITCGETKQVAQKKSTTGYLSQGDPRMHFGVGKSETIDLVEVKWPSGIVQKIANIQTNQILPIIEPE</sequence>
<dbReference type="PANTHER" id="PTHR16026:SF0">
    <property type="entry name" value="CARTILAGE ACIDIC PROTEIN 1"/>
    <property type="match status" value="1"/>
</dbReference>
<evidence type="ECO:0000313" key="3">
    <source>
        <dbReference type="EMBL" id="QIA07699.1"/>
    </source>
</evidence>
<dbReference type="InterPro" id="IPR027039">
    <property type="entry name" value="Crtac1"/>
</dbReference>
<gene>
    <name evidence="3" type="ORF">G0Q07_08150</name>
</gene>